<dbReference type="Gene3D" id="3.40.1350.10">
    <property type="match status" value="1"/>
</dbReference>
<dbReference type="InterPro" id="IPR039442">
    <property type="entry name" value="Mrr-like_dom"/>
</dbReference>
<dbReference type="GO" id="GO:0005524">
    <property type="term" value="F:ATP binding"/>
    <property type="evidence" value="ECO:0007669"/>
    <property type="project" value="InterPro"/>
</dbReference>
<organism evidence="2">
    <name type="scientific">Candidatus Kentrum sp. LFY</name>
    <dbReference type="NCBI Taxonomy" id="2126342"/>
    <lineage>
        <taxon>Bacteria</taxon>
        <taxon>Pseudomonadati</taxon>
        <taxon>Pseudomonadota</taxon>
        <taxon>Gammaproteobacteria</taxon>
        <taxon>Candidatus Kentrum</taxon>
    </lineage>
</organism>
<accession>A0A450UE84</accession>
<evidence type="ECO:0000313" key="2">
    <source>
        <dbReference type="EMBL" id="VFJ90769.1"/>
    </source>
</evidence>
<dbReference type="SUPFAM" id="SSF52540">
    <property type="entry name" value="P-loop containing nucleoside triphosphate hydrolases"/>
    <property type="match status" value="1"/>
</dbReference>
<dbReference type="Pfam" id="PF13156">
    <property type="entry name" value="Mrr_cat_2"/>
    <property type="match status" value="1"/>
</dbReference>
<protein>
    <submittedName>
        <fullName evidence="2">Type III restriction enzyme, res subunit</fullName>
    </submittedName>
</protein>
<dbReference type="GO" id="GO:0016787">
    <property type="term" value="F:hydrolase activity"/>
    <property type="evidence" value="ECO:0007669"/>
    <property type="project" value="InterPro"/>
</dbReference>
<sequence>MPTPLQKLLDAYRDRSQTEREKGTYFEELIRAYFRLEPTYADLYGEKVWLYRDWATQQGRDARDVGIDLVAKTDTGDYHAIQCKFHAADYKIKKSDIDSFFTASGQAPFSHRIIVSTSIDWSEHADDALRDQNPPVTKIDLQALEESRIDWSRYKPDTPTVLLKPRKELRPHQKDALTNVISGLRKADRGKLNMACGTGKTFTSLKIAEELAGAGKRVLFLVPSLALLSQILTEWTQESETLLHSFAVCSDREVGKKRKKDDDKVETFAHELRYPATTDARRLAQEMEKRHDADHMSVVFSTYHSIAVIHEAQRYHDLAPFDLIICDEAHRTSGATYTDEDDSNFVKIHDAQYIGGKKRLYMTATLTEPRLLAVDYFLLAIGFRNA</sequence>
<feature type="domain" description="Helicase ATP-binding" evidence="1">
    <location>
        <begin position="181"/>
        <end position="384"/>
    </location>
</feature>
<dbReference type="GO" id="GO:0005829">
    <property type="term" value="C:cytosol"/>
    <property type="evidence" value="ECO:0007669"/>
    <property type="project" value="TreeGrafter"/>
</dbReference>
<dbReference type="EMBL" id="CAADFF010000021">
    <property type="protein sequence ID" value="VFJ90769.1"/>
    <property type="molecule type" value="Genomic_DNA"/>
</dbReference>
<dbReference type="InterPro" id="IPR014001">
    <property type="entry name" value="Helicase_ATP-bd"/>
</dbReference>
<dbReference type="InterPro" id="IPR011856">
    <property type="entry name" value="tRNA_endonuc-like_dom_sf"/>
</dbReference>
<dbReference type="CDD" id="cd22333">
    <property type="entry name" value="LlaBIII_nuclease-like"/>
    <property type="match status" value="1"/>
</dbReference>
<dbReference type="SUPFAM" id="SSF52980">
    <property type="entry name" value="Restriction endonuclease-like"/>
    <property type="match status" value="1"/>
</dbReference>
<dbReference type="GO" id="GO:0003677">
    <property type="term" value="F:DNA binding"/>
    <property type="evidence" value="ECO:0007669"/>
    <property type="project" value="InterPro"/>
</dbReference>
<dbReference type="InterPro" id="IPR027417">
    <property type="entry name" value="P-loop_NTPase"/>
</dbReference>
<dbReference type="InterPro" id="IPR011335">
    <property type="entry name" value="Restrct_endonuc-II-like"/>
</dbReference>
<proteinExistence type="predicted"/>
<name>A0A450UE84_9GAMM</name>
<dbReference type="InterPro" id="IPR050742">
    <property type="entry name" value="Helicase_Restrict-Modif_Enz"/>
</dbReference>
<dbReference type="AlphaFoldDB" id="A0A450UE84"/>
<dbReference type="Gene3D" id="3.40.50.300">
    <property type="entry name" value="P-loop containing nucleotide triphosphate hydrolases"/>
    <property type="match status" value="1"/>
</dbReference>
<dbReference type="Pfam" id="PF04851">
    <property type="entry name" value="ResIII"/>
    <property type="match status" value="1"/>
</dbReference>
<dbReference type="PROSITE" id="PS51192">
    <property type="entry name" value="HELICASE_ATP_BIND_1"/>
    <property type="match status" value="1"/>
</dbReference>
<gene>
    <name evidence="2" type="ORF">BECKLFY1418B_GA0070995_102132</name>
</gene>
<evidence type="ECO:0000259" key="1">
    <source>
        <dbReference type="PROSITE" id="PS51192"/>
    </source>
</evidence>
<dbReference type="PANTHER" id="PTHR47396">
    <property type="entry name" value="TYPE I RESTRICTION ENZYME ECOKI R PROTEIN"/>
    <property type="match status" value="1"/>
</dbReference>
<reference evidence="2" key="1">
    <citation type="submission" date="2019-02" db="EMBL/GenBank/DDBJ databases">
        <authorList>
            <person name="Gruber-Vodicka R. H."/>
            <person name="Seah K. B. B."/>
        </authorList>
    </citation>
    <scope>NUCLEOTIDE SEQUENCE</scope>
    <source>
        <strain evidence="2">BECK_M7</strain>
    </source>
</reference>
<dbReference type="SMART" id="SM00487">
    <property type="entry name" value="DEXDc"/>
    <property type="match status" value="1"/>
</dbReference>
<dbReference type="PANTHER" id="PTHR47396:SF1">
    <property type="entry name" value="ATP-DEPENDENT HELICASE IRC3-RELATED"/>
    <property type="match status" value="1"/>
</dbReference>
<dbReference type="InterPro" id="IPR006935">
    <property type="entry name" value="Helicase/UvrB_N"/>
</dbReference>